<feature type="domain" description="Methyltransferase small" evidence="6">
    <location>
        <begin position="115"/>
        <end position="206"/>
    </location>
</feature>
<accession>R9GPS6</accession>
<dbReference type="InterPro" id="IPR007848">
    <property type="entry name" value="Small_mtfrase_dom"/>
</dbReference>
<protein>
    <recommendedName>
        <fullName evidence="1">peptide chain release factor N(5)-glutamine methyltransferase</fullName>
        <ecNumber evidence="1">2.1.1.297</ecNumber>
    </recommendedName>
</protein>
<dbReference type="InterPro" id="IPR029063">
    <property type="entry name" value="SAM-dependent_MTases_sf"/>
</dbReference>
<comment type="catalytic activity">
    <reaction evidence="5">
        <text>L-glutaminyl-[peptide chain release factor] + S-adenosyl-L-methionine = N(5)-methyl-L-glutaminyl-[peptide chain release factor] + S-adenosyl-L-homocysteine + H(+)</text>
        <dbReference type="Rhea" id="RHEA:42896"/>
        <dbReference type="Rhea" id="RHEA-COMP:10271"/>
        <dbReference type="Rhea" id="RHEA-COMP:10272"/>
        <dbReference type="ChEBI" id="CHEBI:15378"/>
        <dbReference type="ChEBI" id="CHEBI:30011"/>
        <dbReference type="ChEBI" id="CHEBI:57856"/>
        <dbReference type="ChEBI" id="CHEBI:59789"/>
        <dbReference type="ChEBI" id="CHEBI:61891"/>
        <dbReference type="EC" id="2.1.1.297"/>
    </reaction>
</comment>
<dbReference type="InterPro" id="IPR050320">
    <property type="entry name" value="N5-glutamine_MTase"/>
</dbReference>
<comment type="caution">
    <text evidence="8">The sequence shown here is derived from an EMBL/GenBank/DDBJ whole genome shotgun (WGS) entry which is preliminary data.</text>
</comment>
<dbReference type="GO" id="GO:0003676">
    <property type="term" value="F:nucleic acid binding"/>
    <property type="evidence" value="ECO:0007669"/>
    <property type="project" value="InterPro"/>
</dbReference>
<dbReference type="SUPFAM" id="SSF53335">
    <property type="entry name" value="S-adenosyl-L-methionine-dependent methyltransferases"/>
    <property type="match status" value="1"/>
</dbReference>
<dbReference type="Gene3D" id="1.10.8.10">
    <property type="entry name" value="DNA helicase RuvA subunit, C-terminal domain"/>
    <property type="match status" value="1"/>
</dbReference>
<organism evidence="8 9">
    <name type="scientific">Arcticibacter svalbardensis MN12-7</name>
    <dbReference type="NCBI Taxonomy" id="1150600"/>
    <lineage>
        <taxon>Bacteria</taxon>
        <taxon>Pseudomonadati</taxon>
        <taxon>Bacteroidota</taxon>
        <taxon>Sphingobacteriia</taxon>
        <taxon>Sphingobacteriales</taxon>
        <taxon>Sphingobacteriaceae</taxon>
        <taxon>Arcticibacter</taxon>
    </lineage>
</organism>
<dbReference type="STRING" id="1150600.ADIARSV_3134"/>
<sequence>MQTGEIETIFVQSLNGMYDDNESKALASIAIQEICHLSYGQLMLHKQILISPDHHAEILHILDELKKGIPLQYILQIADFYGHRFIVKPGVLIPRPETEELVDWILKEIQFRKWTNFKLVDIGTGTGCIPISIKIKNPHSSILGIDISDVALEIARQNAIALNADIQFLKVDILNENINFEPQSFDIIVSNPPYITTSEKSSMHMNVIQNEPHIALFVTDEDPLLFYRSIIQFALQYLKPTGLLFFEINEHLGDETIQLLKQYNFTAVLRKDISGKDRMIKAQIS</sequence>
<evidence type="ECO:0000259" key="7">
    <source>
        <dbReference type="Pfam" id="PF17827"/>
    </source>
</evidence>
<proteinExistence type="predicted"/>
<dbReference type="OrthoDB" id="9800643at2"/>
<dbReference type="NCBIfam" id="TIGR03534">
    <property type="entry name" value="RF_mod_PrmC"/>
    <property type="match status" value="1"/>
</dbReference>
<dbReference type="Pfam" id="PF05175">
    <property type="entry name" value="MTS"/>
    <property type="match status" value="1"/>
</dbReference>
<evidence type="ECO:0000313" key="9">
    <source>
        <dbReference type="Proteomes" id="UP000014174"/>
    </source>
</evidence>
<evidence type="ECO:0000256" key="3">
    <source>
        <dbReference type="ARBA" id="ARBA00022679"/>
    </source>
</evidence>
<dbReference type="GO" id="GO:0102559">
    <property type="term" value="F:peptide chain release factor N(5)-glutamine methyltransferase activity"/>
    <property type="evidence" value="ECO:0007669"/>
    <property type="project" value="UniProtKB-EC"/>
</dbReference>
<dbReference type="PANTHER" id="PTHR18895:SF74">
    <property type="entry name" value="MTRF1L RELEASE FACTOR GLUTAMINE METHYLTRANSFERASE"/>
    <property type="match status" value="1"/>
</dbReference>
<feature type="domain" description="Release factor glutamine methyltransferase N-terminal" evidence="7">
    <location>
        <begin position="22"/>
        <end position="75"/>
    </location>
</feature>
<dbReference type="PATRIC" id="fig|1150600.3.peg.3102"/>
<gene>
    <name evidence="8" type="ORF">ADIARSV_3134</name>
</gene>
<evidence type="ECO:0000259" key="6">
    <source>
        <dbReference type="Pfam" id="PF05175"/>
    </source>
</evidence>
<evidence type="ECO:0000256" key="4">
    <source>
        <dbReference type="ARBA" id="ARBA00022691"/>
    </source>
</evidence>
<keyword evidence="9" id="KW-1185">Reference proteome</keyword>
<dbReference type="PROSITE" id="PS00092">
    <property type="entry name" value="N6_MTASE"/>
    <property type="match status" value="1"/>
</dbReference>
<dbReference type="RefSeq" id="WP_016196363.1">
    <property type="nucleotide sequence ID" value="NZ_AQPN01000106.1"/>
</dbReference>
<dbReference type="Pfam" id="PF17827">
    <property type="entry name" value="PrmC_N"/>
    <property type="match status" value="1"/>
</dbReference>
<dbReference type="CDD" id="cd02440">
    <property type="entry name" value="AdoMet_MTases"/>
    <property type="match status" value="1"/>
</dbReference>
<dbReference type="eggNOG" id="COG2890">
    <property type="taxonomic scope" value="Bacteria"/>
</dbReference>
<dbReference type="InterPro" id="IPR004556">
    <property type="entry name" value="HemK-like"/>
</dbReference>
<dbReference type="EC" id="2.1.1.297" evidence="1"/>
<dbReference type="GO" id="GO:0032259">
    <property type="term" value="P:methylation"/>
    <property type="evidence" value="ECO:0007669"/>
    <property type="project" value="UniProtKB-KW"/>
</dbReference>
<dbReference type="InterPro" id="IPR019874">
    <property type="entry name" value="RF_methyltr_PrmC"/>
</dbReference>
<keyword evidence="4" id="KW-0949">S-adenosyl-L-methionine</keyword>
<dbReference type="Proteomes" id="UP000014174">
    <property type="component" value="Unassembled WGS sequence"/>
</dbReference>
<name>R9GPS6_9SPHI</name>
<reference evidence="8 9" key="1">
    <citation type="journal article" date="2013" name="Genome Announc.">
        <title>Draft Genome Sequence of Arcticibacter svalbardensis Strain MN12-7T, a Member of the Family Sphingobacteriaceae Isolated from an Arctic Soil Sample.</title>
        <authorList>
            <person name="Shivaji S."/>
            <person name="Ara S."/>
            <person name="Prasad S."/>
            <person name="Manasa B.P."/>
            <person name="Begum Z."/>
            <person name="Singh A."/>
            <person name="Kumar Pinnaka A."/>
        </authorList>
    </citation>
    <scope>NUCLEOTIDE SEQUENCE [LARGE SCALE GENOMIC DNA]</scope>
    <source>
        <strain evidence="8 9">MN12-7</strain>
    </source>
</reference>
<dbReference type="InterPro" id="IPR002052">
    <property type="entry name" value="DNA_methylase_N6_adenine_CS"/>
</dbReference>
<evidence type="ECO:0000313" key="8">
    <source>
        <dbReference type="EMBL" id="EOR93693.1"/>
    </source>
</evidence>
<evidence type="ECO:0000256" key="5">
    <source>
        <dbReference type="ARBA" id="ARBA00048391"/>
    </source>
</evidence>
<dbReference type="PANTHER" id="PTHR18895">
    <property type="entry name" value="HEMK METHYLTRANSFERASE"/>
    <property type="match status" value="1"/>
</dbReference>
<dbReference type="NCBIfam" id="TIGR00536">
    <property type="entry name" value="hemK_fam"/>
    <property type="match status" value="1"/>
</dbReference>
<keyword evidence="2 8" id="KW-0489">Methyltransferase</keyword>
<dbReference type="EMBL" id="AQPN01000106">
    <property type="protein sequence ID" value="EOR93693.1"/>
    <property type="molecule type" value="Genomic_DNA"/>
</dbReference>
<dbReference type="Gene3D" id="3.40.50.150">
    <property type="entry name" value="Vaccinia Virus protein VP39"/>
    <property type="match status" value="1"/>
</dbReference>
<evidence type="ECO:0000256" key="1">
    <source>
        <dbReference type="ARBA" id="ARBA00012771"/>
    </source>
</evidence>
<dbReference type="InterPro" id="IPR040758">
    <property type="entry name" value="PrmC_N"/>
</dbReference>
<keyword evidence="3 8" id="KW-0808">Transferase</keyword>
<dbReference type="AlphaFoldDB" id="R9GPS6"/>
<evidence type="ECO:0000256" key="2">
    <source>
        <dbReference type="ARBA" id="ARBA00022603"/>
    </source>
</evidence>